<comment type="caution">
    <text evidence="3">The sequence shown here is derived from an EMBL/GenBank/DDBJ whole genome shotgun (WGS) entry which is preliminary data.</text>
</comment>
<reference evidence="3" key="1">
    <citation type="submission" date="2020-12" db="EMBL/GenBank/DDBJ databases">
        <title>PHA producing bacteria isolated from mangrove.</title>
        <authorList>
            <person name="Zheng W."/>
            <person name="Yu S."/>
            <person name="Huang Y."/>
        </authorList>
    </citation>
    <scope>NUCLEOTIDE SEQUENCE</scope>
    <source>
        <strain evidence="3">GN8-5</strain>
    </source>
</reference>
<dbReference type="RefSeq" id="WP_179410077.1">
    <property type="nucleotide sequence ID" value="NZ_CP063379.1"/>
</dbReference>
<organism evidence="3 4">
    <name type="scientific">Microbacterium esteraromaticum</name>
    <dbReference type="NCBI Taxonomy" id="57043"/>
    <lineage>
        <taxon>Bacteria</taxon>
        <taxon>Bacillati</taxon>
        <taxon>Actinomycetota</taxon>
        <taxon>Actinomycetes</taxon>
        <taxon>Micrococcales</taxon>
        <taxon>Microbacteriaceae</taxon>
        <taxon>Microbacterium</taxon>
    </lineage>
</organism>
<dbReference type="InterPro" id="IPR036249">
    <property type="entry name" value="Thioredoxin-like_sf"/>
</dbReference>
<feature type="domain" description="Thioredoxin-like fold" evidence="2">
    <location>
        <begin position="62"/>
        <end position="207"/>
    </location>
</feature>
<protein>
    <submittedName>
        <fullName evidence="3">Thioredoxin domain-containing protein</fullName>
    </submittedName>
</protein>
<dbReference type="AlphaFoldDB" id="A0A939IWF2"/>
<feature type="transmembrane region" description="Helical" evidence="1">
    <location>
        <begin position="12"/>
        <end position="33"/>
    </location>
</feature>
<sequence>MAAAQGRNNWFVIGISTAVVVVLVALGALVVWMNNRANDPGAAPTGDIINAESGAITFGEGDDVVATYLDFMCPACNAFEQSYGQSLQSAAANDDITLEIYPVAILDHLSQGTNYSSRAAGAMYCVADAAPDKALDYMNALFANQPQESGPGLTDEQLAQIAEQVGADAAVSCIADGTYEKFGAAQAKKHDVRGTPTVDINGTRLDISEINTELPKVLP</sequence>
<evidence type="ECO:0000256" key="1">
    <source>
        <dbReference type="SAM" id="Phobius"/>
    </source>
</evidence>
<dbReference type="Proteomes" id="UP000664385">
    <property type="component" value="Unassembled WGS sequence"/>
</dbReference>
<keyword evidence="1" id="KW-1133">Transmembrane helix</keyword>
<dbReference type="EMBL" id="JAEMWU010000002">
    <property type="protein sequence ID" value="MBN8206648.1"/>
    <property type="molecule type" value="Genomic_DNA"/>
</dbReference>
<accession>A0A939IWF2</accession>
<evidence type="ECO:0000313" key="3">
    <source>
        <dbReference type="EMBL" id="MBN8206648.1"/>
    </source>
</evidence>
<proteinExistence type="predicted"/>
<evidence type="ECO:0000259" key="2">
    <source>
        <dbReference type="Pfam" id="PF13462"/>
    </source>
</evidence>
<dbReference type="Gene3D" id="3.40.30.10">
    <property type="entry name" value="Glutaredoxin"/>
    <property type="match status" value="1"/>
</dbReference>
<keyword evidence="1" id="KW-0472">Membrane</keyword>
<dbReference type="Pfam" id="PF13462">
    <property type="entry name" value="Thioredoxin_4"/>
    <property type="match status" value="1"/>
</dbReference>
<gene>
    <name evidence="3" type="ORF">JF543_11845</name>
</gene>
<name>A0A939IWF2_9MICO</name>
<keyword evidence="1" id="KW-0812">Transmembrane</keyword>
<dbReference type="InterPro" id="IPR012336">
    <property type="entry name" value="Thioredoxin-like_fold"/>
</dbReference>
<dbReference type="CDD" id="cd02972">
    <property type="entry name" value="DsbA_family"/>
    <property type="match status" value="1"/>
</dbReference>
<evidence type="ECO:0000313" key="4">
    <source>
        <dbReference type="Proteomes" id="UP000664385"/>
    </source>
</evidence>
<dbReference type="SUPFAM" id="SSF52833">
    <property type="entry name" value="Thioredoxin-like"/>
    <property type="match status" value="1"/>
</dbReference>